<organism evidence="1 2">
    <name type="scientific">Stachybotrys chartarum (strain CBS 109288 / IBT 7711)</name>
    <name type="common">Toxic black mold</name>
    <name type="synonym">Stilbospora chartarum</name>
    <dbReference type="NCBI Taxonomy" id="1280523"/>
    <lineage>
        <taxon>Eukaryota</taxon>
        <taxon>Fungi</taxon>
        <taxon>Dikarya</taxon>
        <taxon>Ascomycota</taxon>
        <taxon>Pezizomycotina</taxon>
        <taxon>Sordariomycetes</taxon>
        <taxon>Hypocreomycetidae</taxon>
        <taxon>Hypocreales</taxon>
        <taxon>Stachybotryaceae</taxon>
        <taxon>Stachybotrys</taxon>
    </lineage>
</organism>
<proteinExistence type="predicted"/>
<reference evidence="1 2" key="1">
    <citation type="journal article" date="2014" name="BMC Genomics">
        <title>Comparative genome sequencing reveals chemotype-specific gene clusters in the toxigenic black mold Stachybotrys.</title>
        <authorList>
            <person name="Semeiks J."/>
            <person name="Borek D."/>
            <person name="Otwinowski Z."/>
            <person name="Grishin N.V."/>
        </authorList>
    </citation>
    <scope>NUCLEOTIDE SEQUENCE [LARGE SCALE GENOMIC DNA]</scope>
    <source>
        <strain evidence="2">CBS 109288 / IBT 7711</strain>
    </source>
</reference>
<dbReference type="HOGENOM" id="CLU_020749_0_0_1"/>
<keyword evidence="2" id="KW-1185">Reference proteome</keyword>
<evidence type="ECO:0008006" key="3">
    <source>
        <dbReference type="Google" id="ProtNLM"/>
    </source>
</evidence>
<sequence length="587" mass="66102">MLLPVQFDPQETATVDVPRHYLEDQKIARLFHNYVSNVSQCLRPLAEEHHTRCVKLLIELESENELVRGGIALAATCLLRSYEILSGDTDPNVHLRGAYSMASVPGLFATVTRTPLLEAGFWNYLREDITFSLFERCPLKMGLETSQPLLDLHSDQGHLNAITLVLGRIINDCFRDEADNLTWSNSFDSLCEWHQQLPAHMLPYSRQNSSTPFPTIWLLQPCHASALHYYLVGLLILAIFASEAEAKHLSYLSIFQHETLSKSDFLHHLALDICGIAFTAKTPSVLVNAFGPIGYCSCLNHRNLEKAVRHVHQDGLVVIEDIVPHKFLDALNKKMVDDAQTLLSQGEKTPFNYNRGNIQQDPPPVSEYFNPLIFANPIATQVTTAVLGPRPKWTFCSANSAMPVVLGAEPQRQPVHSDADFAHPNHPFALVVNVPLVTTTPENGSTEIWLGTHNQFGIEAQEGAHGERASGRIQEAHLAQQRQISPPTQPSLKKGSIVIRDLRLWHAGMPNTTDQTRVMLAMIHFAPWFRNRMRLEFSEDIRPILQRLETDGMLDLDVPVDWVSRDAALQRYLHRGFGNSYDFSQED</sequence>
<dbReference type="InterPro" id="IPR051961">
    <property type="entry name" value="Fungal_Metabolite_Diox"/>
</dbReference>
<dbReference type="SUPFAM" id="SSF51197">
    <property type="entry name" value="Clavaminate synthase-like"/>
    <property type="match status" value="1"/>
</dbReference>
<dbReference type="Pfam" id="PF05721">
    <property type="entry name" value="PhyH"/>
    <property type="match status" value="1"/>
</dbReference>
<gene>
    <name evidence="1" type="ORF">S7711_07695</name>
</gene>
<evidence type="ECO:0000313" key="1">
    <source>
        <dbReference type="EMBL" id="KEY73647.1"/>
    </source>
</evidence>
<accession>A0A084B7W8</accession>
<evidence type="ECO:0000313" key="2">
    <source>
        <dbReference type="Proteomes" id="UP000028045"/>
    </source>
</evidence>
<dbReference type="PANTHER" id="PTHR37563:SF2">
    <property type="entry name" value="PHYTANOYL-COA DIOXYGENASE FAMILY PROTEIN (AFU_ORTHOLOGUE AFUA_2G03330)"/>
    <property type="match status" value="1"/>
</dbReference>
<protein>
    <recommendedName>
        <fullName evidence="3">Phytanoyl-CoA dioxygenase</fullName>
    </recommendedName>
</protein>
<dbReference type="EMBL" id="KL647778">
    <property type="protein sequence ID" value="KEY73647.1"/>
    <property type="molecule type" value="Genomic_DNA"/>
</dbReference>
<dbReference type="Gene3D" id="2.60.120.620">
    <property type="entry name" value="q2cbj1_9rhob like domain"/>
    <property type="match status" value="1"/>
</dbReference>
<dbReference type="AlphaFoldDB" id="A0A084B7W8"/>
<dbReference type="OrthoDB" id="407832at2759"/>
<dbReference type="Proteomes" id="UP000028045">
    <property type="component" value="Unassembled WGS sequence"/>
</dbReference>
<name>A0A084B7W8_STACB</name>
<dbReference type="PANTHER" id="PTHR37563">
    <property type="entry name" value="PHYTANOYL-COA DIOXYGENASE FAMILY PROTEIN (AFU_ORTHOLOGUE AFUA_2G03330)"/>
    <property type="match status" value="1"/>
</dbReference>
<dbReference type="InterPro" id="IPR008775">
    <property type="entry name" value="Phytyl_CoA_dOase-like"/>
</dbReference>